<dbReference type="InterPro" id="IPR035547">
    <property type="entry name" value="Phospholipase_B"/>
</dbReference>
<keyword evidence="2" id="KW-1185">Reference proteome</keyword>
<gene>
    <name evidence="1" type="ORF">J437_LFUL016033</name>
</gene>
<reference evidence="1" key="1">
    <citation type="submission" date="2013-04" db="EMBL/GenBank/DDBJ databases">
        <authorList>
            <person name="Qu J."/>
            <person name="Murali S.C."/>
            <person name="Bandaranaike D."/>
            <person name="Bellair M."/>
            <person name="Blankenburg K."/>
            <person name="Chao H."/>
            <person name="Dinh H."/>
            <person name="Doddapaneni H."/>
            <person name="Downs B."/>
            <person name="Dugan-Rocha S."/>
            <person name="Elkadiri S."/>
            <person name="Gnanaolivu R.D."/>
            <person name="Hernandez B."/>
            <person name="Javaid M."/>
            <person name="Jayaseelan J.C."/>
            <person name="Lee S."/>
            <person name="Li M."/>
            <person name="Ming W."/>
            <person name="Munidasa M."/>
            <person name="Muniz J."/>
            <person name="Nguyen L."/>
            <person name="Ongeri F."/>
            <person name="Osuji N."/>
            <person name="Pu L.-L."/>
            <person name="Puazo M."/>
            <person name="Qu C."/>
            <person name="Quiroz J."/>
            <person name="Raj R."/>
            <person name="Weissenberger G."/>
            <person name="Xin Y."/>
            <person name="Zou X."/>
            <person name="Han Y."/>
            <person name="Richards S."/>
            <person name="Worley K."/>
            <person name="Muzny D."/>
            <person name="Gibbs R."/>
        </authorList>
    </citation>
    <scope>NUCLEOTIDE SEQUENCE</scope>
    <source>
        <strain evidence="1">Sampled in the wild</strain>
    </source>
</reference>
<evidence type="ECO:0000313" key="2">
    <source>
        <dbReference type="Proteomes" id="UP000792457"/>
    </source>
</evidence>
<dbReference type="InterPro" id="IPR036514">
    <property type="entry name" value="SGNH_hydro_sf"/>
</dbReference>
<proteinExistence type="predicted"/>
<reference evidence="1" key="2">
    <citation type="submission" date="2017-10" db="EMBL/GenBank/DDBJ databases">
        <title>Ladona fulva Genome sequencing and assembly.</title>
        <authorList>
            <person name="Murali S."/>
            <person name="Richards S."/>
            <person name="Bandaranaike D."/>
            <person name="Bellair M."/>
            <person name="Blankenburg K."/>
            <person name="Chao H."/>
            <person name="Dinh H."/>
            <person name="Doddapaneni H."/>
            <person name="Dugan-Rocha S."/>
            <person name="Elkadiri S."/>
            <person name="Gnanaolivu R."/>
            <person name="Hernandez B."/>
            <person name="Skinner E."/>
            <person name="Javaid M."/>
            <person name="Lee S."/>
            <person name="Li M."/>
            <person name="Ming W."/>
            <person name="Munidasa M."/>
            <person name="Muniz J."/>
            <person name="Nguyen L."/>
            <person name="Hughes D."/>
            <person name="Osuji N."/>
            <person name="Pu L.-L."/>
            <person name="Puazo M."/>
            <person name="Qu C."/>
            <person name="Quiroz J."/>
            <person name="Raj R."/>
            <person name="Weissenberger G."/>
            <person name="Xin Y."/>
            <person name="Zou X."/>
            <person name="Han Y."/>
            <person name="Worley K."/>
            <person name="Muzny D."/>
            <person name="Gibbs R."/>
        </authorList>
    </citation>
    <scope>NUCLEOTIDE SEQUENCE</scope>
    <source>
        <strain evidence="1">Sampled in the wild</strain>
    </source>
</reference>
<dbReference type="GO" id="GO:0006644">
    <property type="term" value="P:phospholipid metabolic process"/>
    <property type="evidence" value="ECO:0007669"/>
    <property type="project" value="TreeGrafter"/>
</dbReference>
<organism evidence="1 2">
    <name type="scientific">Ladona fulva</name>
    <name type="common">Scarce chaser dragonfly</name>
    <name type="synonym">Libellula fulva</name>
    <dbReference type="NCBI Taxonomy" id="123851"/>
    <lineage>
        <taxon>Eukaryota</taxon>
        <taxon>Metazoa</taxon>
        <taxon>Ecdysozoa</taxon>
        <taxon>Arthropoda</taxon>
        <taxon>Hexapoda</taxon>
        <taxon>Insecta</taxon>
        <taxon>Pterygota</taxon>
        <taxon>Palaeoptera</taxon>
        <taxon>Odonata</taxon>
        <taxon>Epiprocta</taxon>
        <taxon>Anisoptera</taxon>
        <taxon>Libelluloidea</taxon>
        <taxon>Libellulidae</taxon>
        <taxon>Ladona</taxon>
    </lineage>
</organism>
<dbReference type="Pfam" id="PF00657">
    <property type="entry name" value="Lipase_GDSL"/>
    <property type="match status" value="1"/>
</dbReference>
<dbReference type="Gene3D" id="3.40.50.1110">
    <property type="entry name" value="SGNH hydrolase"/>
    <property type="match status" value="1"/>
</dbReference>
<dbReference type="GO" id="GO:0004620">
    <property type="term" value="F:phospholipase activity"/>
    <property type="evidence" value="ECO:0007669"/>
    <property type="project" value="InterPro"/>
</dbReference>
<dbReference type="PANTHER" id="PTHR21325:SF31">
    <property type="entry name" value="GH22081P-RELATED"/>
    <property type="match status" value="1"/>
</dbReference>
<dbReference type="InterPro" id="IPR038885">
    <property type="entry name" value="PLB1"/>
</dbReference>
<protein>
    <recommendedName>
        <fullName evidence="3">Phospholipase B1, membrane-associated</fullName>
    </recommendedName>
</protein>
<dbReference type="SUPFAM" id="SSF52266">
    <property type="entry name" value="SGNH hydrolase"/>
    <property type="match status" value="1"/>
</dbReference>
<dbReference type="InterPro" id="IPR001087">
    <property type="entry name" value="GDSL"/>
</dbReference>
<dbReference type="OrthoDB" id="10265800at2759"/>
<dbReference type="Proteomes" id="UP000792457">
    <property type="component" value="Unassembled WGS sequence"/>
</dbReference>
<accession>A0A8K0KIV0</accession>
<dbReference type="AlphaFoldDB" id="A0A8K0KIV0"/>
<evidence type="ECO:0000313" key="1">
    <source>
        <dbReference type="EMBL" id="KAG8235660.1"/>
    </source>
</evidence>
<dbReference type="CDD" id="cd01824">
    <property type="entry name" value="Phospholipase_B_like"/>
    <property type="match status" value="1"/>
</dbReference>
<name>A0A8K0KIV0_LADFU</name>
<dbReference type="EMBL" id="KZ308935">
    <property type="protein sequence ID" value="KAG8235660.1"/>
    <property type="molecule type" value="Genomic_DNA"/>
</dbReference>
<dbReference type="PANTHER" id="PTHR21325">
    <property type="entry name" value="PHOSPHOLIPASE B, PLB1"/>
    <property type="match status" value="1"/>
</dbReference>
<comment type="caution">
    <text evidence="1">The sequence shown here is derived from an EMBL/GenBank/DDBJ whole genome shotgun (WGS) entry which is preliminary data.</text>
</comment>
<evidence type="ECO:0008006" key="3">
    <source>
        <dbReference type="Google" id="ProtNLM"/>
    </source>
</evidence>
<sequence>MPSLSLVRPVSTLSHESRKLRYPAADDYRKRLQERVSENVPFKCDESISGVKSRSETRPLSVHRLRPGDIDVIAALGDSIAAGNGAREVSPRNSFIEDRGVAFTGGGIGSWRSFTTIPNILKVFNPKLVGHAVGKGSYHSYNAQLNVAVPASIDDETLYQAKFLVDKMKSHPAVDFELDWKFLSILIGHNDVCSLQCFNKTKHSPEAHKQQLQMALDYLYNNVPRLFVSVIPLIDPSISARVQTRTLYCNILRVFVCNCLYQKRNIKEGLFDLSDLVSRYQEAERQLKHHILSSSQVYSGRYDSRDDFTVELQPFSKALNGPRNAKEKENKRMIQFFNEFHPWTPDLHSVVEQPHGTSGKQIGYLSISHPQGHNVSNERCPLFIHQEKQHQIS</sequence>